<organism evidence="1 2">
    <name type="scientific">Cardiocondyla obscurior</name>
    <dbReference type="NCBI Taxonomy" id="286306"/>
    <lineage>
        <taxon>Eukaryota</taxon>
        <taxon>Metazoa</taxon>
        <taxon>Ecdysozoa</taxon>
        <taxon>Arthropoda</taxon>
        <taxon>Hexapoda</taxon>
        <taxon>Insecta</taxon>
        <taxon>Pterygota</taxon>
        <taxon>Neoptera</taxon>
        <taxon>Endopterygota</taxon>
        <taxon>Hymenoptera</taxon>
        <taxon>Apocrita</taxon>
        <taxon>Aculeata</taxon>
        <taxon>Formicoidea</taxon>
        <taxon>Formicidae</taxon>
        <taxon>Myrmicinae</taxon>
        <taxon>Cardiocondyla</taxon>
    </lineage>
</organism>
<sequence length="107" mass="12867">MSCIKLLRVRKYLKNRIIDTSRERERERGGAGEVLPVTRTKYVSKSLSIWKRYLRNTTKCIRIYTFLFDTETIPIYKTLKPECLGRILWANSRYDHSDHQYHTQQNV</sequence>
<evidence type="ECO:0000313" key="1">
    <source>
        <dbReference type="EMBL" id="KAL0108372.1"/>
    </source>
</evidence>
<name>A0AAW2F378_9HYME</name>
<gene>
    <name evidence="1" type="ORF">PUN28_015128</name>
</gene>
<reference evidence="1 2" key="1">
    <citation type="submission" date="2023-03" db="EMBL/GenBank/DDBJ databases">
        <title>High recombination rates correlate with genetic variation in Cardiocondyla obscurior ants.</title>
        <authorList>
            <person name="Errbii M."/>
        </authorList>
    </citation>
    <scope>NUCLEOTIDE SEQUENCE [LARGE SCALE GENOMIC DNA]</scope>
    <source>
        <strain evidence="1">Alpha-2009</strain>
        <tissue evidence="1">Whole body</tissue>
    </source>
</reference>
<evidence type="ECO:0000313" key="2">
    <source>
        <dbReference type="Proteomes" id="UP001430953"/>
    </source>
</evidence>
<dbReference type="AlphaFoldDB" id="A0AAW2F378"/>
<comment type="caution">
    <text evidence="1">The sequence shown here is derived from an EMBL/GenBank/DDBJ whole genome shotgun (WGS) entry which is preliminary data.</text>
</comment>
<keyword evidence="2" id="KW-1185">Reference proteome</keyword>
<dbReference type="Proteomes" id="UP001430953">
    <property type="component" value="Unassembled WGS sequence"/>
</dbReference>
<accession>A0AAW2F378</accession>
<protein>
    <submittedName>
        <fullName evidence="1">Uncharacterized protein</fullName>
    </submittedName>
</protein>
<dbReference type="EMBL" id="JADYXP020000016">
    <property type="protein sequence ID" value="KAL0108372.1"/>
    <property type="molecule type" value="Genomic_DNA"/>
</dbReference>
<proteinExistence type="predicted"/>